<reference evidence="8" key="1">
    <citation type="submission" date="2022-11" db="UniProtKB">
        <authorList>
            <consortium name="WormBaseParasite"/>
        </authorList>
    </citation>
    <scope>IDENTIFICATION</scope>
</reference>
<keyword evidence="2" id="KW-0378">Hydrolase</keyword>
<evidence type="ECO:0000313" key="8">
    <source>
        <dbReference type="WBParaSite" id="ACRNAN_scaffold41.g28995.t1"/>
    </source>
</evidence>
<name>A0A914DTX9_9BILA</name>
<protein>
    <submittedName>
        <fullName evidence="8">Arylesterase</fullName>
    </submittedName>
</protein>
<evidence type="ECO:0000256" key="6">
    <source>
        <dbReference type="PIRSR" id="PIRSR602640-3"/>
    </source>
</evidence>
<feature type="binding site" evidence="5">
    <location>
        <position position="124"/>
    </location>
    <ligand>
        <name>Ca(2+)</name>
        <dbReference type="ChEBI" id="CHEBI:29108"/>
        <label>1</label>
        <note>catalytic</note>
    </ligand>
</feature>
<dbReference type="SUPFAM" id="SSF63829">
    <property type="entry name" value="Calcium-dependent phosphotriesterase"/>
    <property type="match status" value="1"/>
</dbReference>
<organism evidence="7 8">
    <name type="scientific">Acrobeloides nanus</name>
    <dbReference type="NCBI Taxonomy" id="290746"/>
    <lineage>
        <taxon>Eukaryota</taxon>
        <taxon>Metazoa</taxon>
        <taxon>Ecdysozoa</taxon>
        <taxon>Nematoda</taxon>
        <taxon>Chromadorea</taxon>
        <taxon>Rhabditida</taxon>
        <taxon>Tylenchina</taxon>
        <taxon>Cephalobomorpha</taxon>
        <taxon>Cephaloboidea</taxon>
        <taxon>Cephalobidae</taxon>
        <taxon>Acrobeloides</taxon>
    </lineage>
</organism>
<evidence type="ECO:0000256" key="2">
    <source>
        <dbReference type="ARBA" id="ARBA00022801"/>
    </source>
</evidence>
<dbReference type="GO" id="GO:0004064">
    <property type="term" value="F:arylesterase activity"/>
    <property type="evidence" value="ECO:0007669"/>
    <property type="project" value="InterPro"/>
</dbReference>
<dbReference type="Gene3D" id="2.120.10.30">
    <property type="entry name" value="TolB, C-terminal domain"/>
    <property type="match status" value="1"/>
</dbReference>
<dbReference type="Proteomes" id="UP000887540">
    <property type="component" value="Unplaced"/>
</dbReference>
<dbReference type="InterPro" id="IPR011042">
    <property type="entry name" value="6-blade_b-propeller_TolB-like"/>
</dbReference>
<keyword evidence="7" id="KW-1185">Reference proteome</keyword>
<dbReference type="GO" id="GO:0046872">
    <property type="term" value="F:metal ion binding"/>
    <property type="evidence" value="ECO:0007669"/>
    <property type="project" value="UniProtKB-KW"/>
</dbReference>
<feature type="binding site" evidence="5">
    <location>
        <position position="173"/>
    </location>
    <ligand>
        <name>Ca(2+)</name>
        <dbReference type="ChEBI" id="CHEBI:29108"/>
        <label>1</label>
        <note>catalytic</note>
    </ligand>
</feature>
<sequence>MDLKMDWFQKSTLGLLMALSCSALIRFALLLDINKHVFNHKPGQCKTIKDFNDGSPYMEFVEELGLVFISHGGFKRTFGFPISGKILMYKFSDENKACDSEPVELKIVASNNTFLLNTFTPLGISAHVSNKRTTLYVVNAANQSVEIFSYNIKDNTLLHLQTIKDQVFTSLSDIAVVSAGKFFVTNMFYSNRKWTQLAEMLMHLHIGSLIFYDGKKAEILEKGLLTPNGLAIDRERSFLYTIKSFKLERDLSLRPMNEMAIMSSVDQIYVDNKTGDLWLAAHPIFSKTISHFYNQKLPSPSHVLHLRFHDGHASWTITEPFANDGQSGISAVASVVEFGNQMIIGSRLGKTICCQINAKNLV</sequence>
<dbReference type="WBParaSite" id="ACRNAN_scaffold41.g28995.t1">
    <property type="protein sequence ID" value="ACRNAN_scaffold41.g28995.t1"/>
    <property type="gene ID" value="ACRNAN_scaffold41.g28995"/>
</dbReference>
<dbReference type="PANTHER" id="PTHR11799">
    <property type="entry name" value="PARAOXONASE"/>
    <property type="match status" value="1"/>
</dbReference>
<accession>A0A914DTX9</accession>
<feature type="binding site" evidence="5">
    <location>
        <position position="228"/>
    </location>
    <ligand>
        <name>Ca(2+)</name>
        <dbReference type="ChEBI" id="CHEBI:29108"/>
        <label>1</label>
        <note>catalytic</note>
    </ligand>
</feature>
<keyword evidence="5" id="KW-0106">Calcium</keyword>
<dbReference type="InterPro" id="IPR051288">
    <property type="entry name" value="Serum_paraoxonase/arylesterase"/>
</dbReference>
<dbReference type="PROSITE" id="PS51257">
    <property type="entry name" value="PROKAR_LIPOPROTEIN"/>
    <property type="match status" value="1"/>
</dbReference>
<evidence type="ECO:0000256" key="1">
    <source>
        <dbReference type="ARBA" id="ARBA00008595"/>
    </source>
</evidence>
<keyword evidence="5" id="KW-0479">Metal-binding</keyword>
<comment type="similarity">
    <text evidence="1">Belongs to the paraoxonase family.</text>
</comment>
<keyword evidence="3 6" id="KW-1015">Disulfide bond</keyword>
<feature type="binding site" evidence="5">
    <location>
        <position position="266"/>
    </location>
    <ligand>
        <name>Ca(2+)</name>
        <dbReference type="ChEBI" id="CHEBI:29108"/>
        <label>1</label>
        <note>catalytic</note>
    </ligand>
</feature>
<comment type="cofactor">
    <cofactor evidence="5">
        <name>Ca(2+)</name>
        <dbReference type="ChEBI" id="CHEBI:29108"/>
    </cofactor>
    <text evidence="5">Binds 2 calcium ions per subunit.</text>
</comment>
<dbReference type="InterPro" id="IPR002640">
    <property type="entry name" value="Arylesterase"/>
</dbReference>
<evidence type="ECO:0000256" key="3">
    <source>
        <dbReference type="ARBA" id="ARBA00023157"/>
    </source>
</evidence>
<dbReference type="Pfam" id="PF01731">
    <property type="entry name" value="Arylesterase"/>
    <property type="match status" value="1"/>
</dbReference>
<keyword evidence="4" id="KW-0325">Glycoprotein</keyword>
<evidence type="ECO:0000256" key="5">
    <source>
        <dbReference type="PIRSR" id="PIRSR602640-2"/>
    </source>
</evidence>
<evidence type="ECO:0000313" key="7">
    <source>
        <dbReference type="Proteomes" id="UP000887540"/>
    </source>
</evidence>
<dbReference type="PANTHER" id="PTHR11799:SF28">
    <property type="entry name" value="MECHANOSENSORY ABNORMALITY PROTEIN 6"/>
    <property type="match status" value="1"/>
</dbReference>
<evidence type="ECO:0000256" key="4">
    <source>
        <dbReference type="ARBA" id="ARBA00023180"/>
    </source>
</evidence>
<feature type="disulfide bond" description="In form B" evidence="6">
    <location>
        <begin position="45"/>
        <end position="354"/>
    </location>
</feature>
<dbReference type="AlphaFoldDB" id="A0A914DTX9"/>
<proteinExistence type="inferred from homology"/>